<dbReference type="PRINTS" id="PR00926">
    <property type="entry name" value="MITOCARRIER"/>
</dbReference>
<keyword evidence="10" id="KW-0496">Mitochondrion</keyword>
<evidence type="ECO:0000256" key="11">
    <source>
        <dbReference type="ARBA" id="ARBA00023136"/>
    </source>
</evidence>
<evidence type="ECO:0000256" key="4">
    <source>
        <dbReference type="ARBA" id="ARBA00022692"/>
    </source>
</evidence>
<evidence type="ECO:0000256" key="8">
    <source>
        <dbReference type="ARBA" id="ARBA00022837"/>
    </source>
</evidence>
<reference evidence="15 16" key="1">
    <citation type="journal article" date="2015" name="Sci. Rep.">
        <title>Genome of the facultative scuticociliatosis pathogen Pseudocohnilembus persalinus provides insight into its virulence through horizontal gene transfer.</title>
        <authorList>
            <person name="Xiong J."/>
            <person name="Wang G."/>
            <person name="Cheng J."/>
            <person name="Tian M."/>
            <person name="Pan X."/>
            <person name="Warren A."/>
            <person name="Jiang C."/>
            <person name="Yuan D."/>
            <person name="Miao W."/>
        </authorList>
    </citation>
    <scope>NUCLEOTIDE SEQUENCE [LARGE SCALE GENOMIC DNA]</scope>
    <source>
        <strain evidence="15">36N120E</strain>
    </source>
</reference>
<dbReference type="GO" id="GO:0046872">
    <property type="term" value="F:metal ion binding"/>
    <property type="evidence" value="ECO:0007669"/>
    <property type="project" value="UniProtKB-KW"/>
</dbReference>
<keyword evidence="9 14" id="KW-1133">Transmembrane helix</keyword>
<dbReference type="Proteomes" id="UP000054937">
    <property type="component" value="Unassembled WGS sequence"/>
</dbReference>
<dbReference type="InParanoid" id="A0A0V0Q8K2"/>
<dbReference type="Gene3D" id="1.50.40.10">
    <property type="entry name" value="Mitochondrial carrier domain"/>
    <property type="match status" value="1"/>
</dbReference>
<dbReference type="InterPro" id="IPR002067">
    <property type="entry name" value="MCP"/>
</dbReference>
<sequence length="345" mass="39162">MSQQSPEINLQNTAQNLISGSQKYSPTIYKPHKIDRRKKGTFWRHMLAGGVSGAVSRTVVAPIERVKIILQTQNLFRVAEHEKYKGFFDAIMRIPKEQGFLSLWRGNGTNVLRIAPNIAMRFAVYDKFKSYFIQKENNQSEVKKVFYHVLCGLSSGVLTMAVNYPFDVIRVRLSVDMTTKESVINNKRQYNGFMDCFKKMIKNEGLKSLYQGYTFSLLGLAPYLAISFSTYDFLKNLYNINTIDPNDQSNMMAQIITYMGIGSVAGGVAQLITQPLDVIRRRLQVNGGVNHERLYKGGIDCIKKTIRNEGIKGLYIGVVPNLIKIVPAASIQFTVFDTFKNFVFE</sequence>
<keyword evidence="4 12" id="KW-0812">Transmembrane</keyword>
<comment type="caution">
    <text evidence="15">The sequence shown here is derived from an EMBL/GenBank/DDBJ whole genome shotgun (WGS) entry which is preliminary data.</text>
</comment>
<keyword evidence="5" id="KW-0479">Metal-binding</keyword>
<evidence type="ECO:0000313" key="15">
    <source>
        <dbReference type="EMBL" id="KRW98526.1"/>
    </source>
</evidence>
<evidence type="ECO:0000256" key="13">
    <source>
        <dbReference type="RuleBase" id="RU000488"/>
    </source>
</evidence>
<dbReference type="PANTHER" id="PTHR24089">
    <property type="entry name" value="SOLUTE CARRIER FAMILY 25"/>
    <property type="match status" value="1"/>
</dbReference>
<dbReference type="InterPro" id="IPR002113">
    <property type="entry name" value="ADT_euk_type"/>
</dbReference>
<dbReference type="PRINTS" id="PR00927">
    <property type="entry name" value="ADPTRNSLCASE"/>
</dbReference>
<dbReference type="AlphaFoldDB" id="A0A0V0Q8K2"/>
<evidence type="ECO:0000313" key="16">
    <source>
        <dbReference type="Proteomes" id="UP000054937"/>
    </source>
</evidence>
<feature type="transmembrane region" description="Helical" evidence="14">
    <location>
        <begin position="208"/>
        <end position="231"/>
    </location>
</feature>
<evidence type="ECO:0000256" key="9">
    <source>
        <dbReference type="ARBA" id="ARBA00022989"/>
    </source>
</evidence>
<feature type="repeat" description="Solcar" evidence="12">
    <location>
        <begin position="253"/>
        <end position="342"/>
    </location>
</feature>
<keyword evidence="16" id="KW-1185">Reference proteome</keyword>
<dbReference type="GO" id="GO:1990544">
    <property type="term" value="P:mitochondrial ATP transmembrane transport"/>
    <property type="evidence" value="ECO:0007669"/>
    <property type="project" value="InterPro"/>
</dbReference>
<keyword evidence="11 12" id="KW-0472">Membrane</keyword>
<feature type="transmembrane region" description="Helical" evidence="14">
    <location>
        <begin position="251"/>
        <end position="272"/>
    </location>
</feature>
<evidence type="ECO:0000256" key="6">
    <source>
        <dbReference type="ARBA" id="ARBA00022737"/>
    </source>
</evidence>
<dbReference type="InterPro" id="IPR018108">
    <property type="entry name" value="MCP_transmembrane"/>
</dbReference>
<keyword evidence="7" id="KW-0999">Mitochondrion inner membrane</keyword>
<keyword evidence="8" id="KW-0106">Calcium</keyword>
<dbReference type="OrthoDB" id="311638at2759"/>
<dbReference type="PROSITE" id="PS50920">
    <property type="entry name" value="SOLCAR"/>
    <property type="match status" value="3"/>
</dbReference>
<comment type="similarity">
    <text evidence="2 13">Belongs to the mitochondrial carrier (TC 2.A.29) family.</text>
</comment>
<evidence type="ECO:0000256" key="7">
    <source>
        <dbReference type="ARBA" id="ARBA00022792"/>
    </source>
</evidence>
<dbReference type="GO" id="GO:0140021">
    <property type="term" value="P:mitochondrial ADP transmembrane transport"/>
    <property type="evidence" value="ECO:0007669"/>
    <property type="project" value="InterPro"/>
</dbReference>
<evidence type="ECO:0000256" key="5">
    <source>
        <dbReference type="ARBA" id="ARBA00022723"/>
    </source>
</evidence>
<evidence type="ECO:0000256" key="3">
    <source>
        <dbReference type="ARBA" id="ARBA00022448"/>
    </source>
</evidence>
<feature type="repeat" description="Solcar" evidence="12">
    <location>
        <begin position="40"/>
        <end position="131"/>
    </location>
</feature>
<dbReference type="InterPro" id="IPR023395">
    <property type="entry name" value="MCP_dom_sf"/>
</dbReference>
<keyword evidence="6" id="KW-0677">Repeat</keyword>
<accession>A0A0V0Q8K2</accession>
<dbReference type="EMBL" id="LDAU01000242">
    <property type="protein sequence ID" value="KRW98526.1"/>
    <property type="molecule type" value="Genomic_DNA"/>
</dbReference>
<feature type="repeat" description="Solcar" evidence="12">
    <location>
        <begin position="143"/>
        <end position="237"/>
    </location>
</feature>
<dbReference type="GO" id="GO:0005743">
    <property type="term" value="C:mitochondrial inner membrane"/>
    <property type="evidence" value="ECO:0007669"/>
    <property type="project" value="UniProtKB-SubCell"/>
</dbReference>
<evidence type="ECO:0000256" key="12">
    <source>
        <dbReference type="PROSITE-ProRule" id="PRU00282"/>
    </source>
</evidence>
<name>A0A0V0Q8K2_PSEPJ</name>
<dbReference type="OMA" id="ESPPFQE"/>
<comment type="subcellular location">
    <subcellularLocation>
        <location evidence="1">Mitochondrion inner membrane</location>
        <topology evidence="1">Multi-pass membrane protein</topology>
    </subcellularLocation>
</comment>
<dbReference type="GO" id="GO:0005471">
    <property type="term" value="F:ATP:ADP antiporter activity"/>
    <property type="evidence" value="ECO:0007669"/>
    <property type="project" value="InterPro"/>
</dbReference>
<evidence type="ECO:0000256" key="14">
    <source>
        <dbReference type="SAM" id="Phobius"/>
    </source>
</evidence>
<dbReference type="SUPFAM" id="SSF103506">
    <property type="entry name" value="Mitochondrial carrier"/>
    <property type="match status" value="1"/>
</dbReference>
<dbReference type="FunFam" id="1.50.40.10:FF:000016">
    <property type="entry name" value="Solute carrier family 25 member 23"/>
    <property type="match status" value="1"/>
</dbReference>
<proteinExistence type="inferred from homology"/>
<organism evidence="15 16">
    <name type="scientific">Pseudocohnilembus persalinus</name>
    <name type="common">Ciliate</name>
    <dbReference type="NCBI Taxonomy" id="266149"/>
    <lineage>
        <taxon>Eukaryota</taxon>
        <taxon>Sar</taxon>
        <taxon>Alveolata</taxon>
        <taxon>Ciliophora</taxon>
        <taxon>Intramacronucleata</taxon>
        <taxon>Oligohymenophorea</taxon>
        <taxon>Scuticociliatia</taxon>
        <taxon>Philasterida</taxon>
        <taxon>Pseudocohnilembidae</taxon>
        <taxon>Pseudocohnilembus</taxon>
    </lineage>
</organism>
<gene>
    <name evidence="15" type="ORF">PPERSA_00123</name>
</gene>
<dbReference type="Pfam" id="PF00153">
    <property type="entry name" value="Mito_carr"/>
    <property type="match status" value="3"/>
</dbReference>
<evidence type="ECO:0000256" key="10">
    <source>
        <dbReference type="ARBA" id="ARBA00023128"/>
    </source>
</evidence>
<keyword evidence="3 13" id="KW-0813">Transport</keyword>
<protein>
    <submittedName>
        <fullName evidence="15">Mitochondrial carrier domain</fullName>
    </submittedName>
</protein>
<evidence type="ECO:0000256" key="2">
    <source>
        <dbReference type="ARBA" id="ARBA00006375"/>
    </source>
</evidence>
<evidence type="ECO:0000256" key="1">
    <source>
        <dbReference type="ARBA" id="ARBA00004448"/>
    </source>
</evidence>